<name>A0A3N0ATK5_9ACTN</name>
<feature type="domain" description="DUF4325" evidence="1">
    <location>
        <begin position="1"/>
        <end position="42"/>
    </location>
</feature>
<evidence type="ECO:0000313" key="2">
    <source>
        <dbReference type="EMBL" id="RNL38217.1"/>
    </source>
</evidence>
<comment type="caution">
    <text evidence="2">The sequence shown here is derived from an EMBL/GenBank/DDBJ whole genome shotgun (WGS) entry which is preliminary data.</text>
</comment>
<organism evidence="2 3">
    <name type="scientific">Slackia equolifaciens</name>
    <dbReference type="NCBI Taxonomy" id="498718"/>
    <lineage>
        <taxon>Bacteria</taxon>
        <taxon>Bacillati</taxon>
        <taxon>Actinomycetota</taxon>
        <taxon>Coriobacteriia</taxon>
        <taxon>Eggerthellales</taxon>
        <taxon>Eggerthellaceae</taxon>
        <taxon>Slackia</taxon>
    </lineage>
</organism>
<dbReference type="AlphaFoldDB" id="A0A3N0ATK5"/>
<dbReference type="Proteomes" id="UP000269591">
    <property type="component" value="Unassembled WGS sequence"/>
</dbReference>
<gene>
    <name evidence="2" type="ORF">DMP06_09360</name>
</gene>
<accession>A0A3N0ATK5</accession>
<protein>
    <recommendedName>
        <fullName evidence="1">DUF4325 domain-containing protein</fullName>
    </recommendedName>
</protein>
<dbReference type="RefSeq" id="WP_123209475.1">
    <property type="nucleotide sequence ID" value="NZ_JBHTHO010000016.1"/>
</dbReference>
<proteinExistence type="predicted"/>
<keyword evidence="3" id="KW-1185">Reference proteome</keyword>
<evidence type="ECO:0000259" key="1">
    <source>
        <dbReference type="Pfam" id="PF14213"/>
    </source>
</evidence>
<evidence type="ECO:0000313" key="3">
    <source>
        <dbReference type="Proteomes" id="UP000269591"/>
    </source>
</evidence>
<dbReference type="OrthoDB" id="3194831at2"/>
<dbReference type="Pfam" id="PF14213">
    <property type="entry name" value="DUF4325"/>
    <property type="match status" value="1"/>
</dbReference>
<sequence length="55" mass="6205">MIDFKGIDTISFSFADELIRKLIGKYGLIGFMQRIRLENISKGCAIVINAVTKQQ</sequence>
<reference evidence="3" key="1">
    <citation type="submission" date="2018-05" db="EMBL/GenBank/DDBJ databases">
        <title>Genome Sequencing of selected type strains of the family Eggerthellaceae.</title>
        <authorList>
            <person name="Danylec N."/>
            <person name="Stoll D.A."/>
            <person name="Doetsch A."/>
            <person name="Huch M."/>
        </authorList>
    </citation>
    <scope>NUCLEOTIDE SEQUENCE [LARGE SCALE GENOMIC DNA]</scope>
    <source>
        <strain evidence="3">DSM 24851</strain>
    </source>
</reference>
<dbReference type="EMBL" id="QIBX01000019">
    <property type="protein sequence ID" value="RNL38217.1"/>
    <property type="molecule type" value="Genomic_DNA"/>
</dbReference>
<dbReference type="InterPro" id="IPR025474">
    <property type="entry name" value="DUF4325"/>
</dbReference>